<accession>A0AAD7D370</accession>
<dbReference type="EMBL" id="JARKIE010000146">
    <property type="protein sequence ID" value="KAJ7676116.1"/>
    <property type="molecule type" value="Genomic_DNA"/>
</dbReference>
<feature type="region of interest" description="Disordered" evidence="1">
    <location>
        <begin position="1"/>
        <end position="36"/>
    </location>
</feature>
<evidence type="ECO:0000313" key="3">
    <source>
        <dbReference type="Proteomes" id="UP001221757"/>
    </source>
</evidence>
<proteinExistence type="predicted"/>
<name>A0AAD7D370_MYCRO</name>
<protein>
    <submittedName>
        <fullName evidence="2">Uncharacterized protein</fullName>
    </submittedName>
</protein>
<evidence type="ECO:0000313" key="2">
    <source>
        <dbReference type="EMBL" id="KAJ7676116.1"/>
    </source>
</evidence>
<feature type="compositionally biased region" description="Polar residues" evidence="1">
    <location>
        <begin position="18"/>
        <end position="34"/>
    </location>
</feature>
<evidence type="ECO:0000256" key="1">
    <source>
        <dbReference type="SAM" id="MobiDB-lite"/>
    </source>
</evidence>
<keyword evidence="3" id="KW-1185">Reference proteome</keyword>
<organism evidence="2 3">
    <name type="scientific">Mycena rosella</name>
    <name type="common">Pink bonnet</name>
    <name type="synonym">Agaricus rosellus</name>
    <dbReference type="NCBI Taxonomy" id="1033263"/>
    <lineage>
        <taxon>Eukaryota</taxon>
        <taxon>Fungi</taxon>
        <taxon>Dikarya</taxon>
        <taxon>Basidiomycota</taxon>
        <taxon>Agaricomycotina</taxon>
        <taxon>Agaricomycetes</taxon>
        <taxon>Agaricomycetidae</taxon>
        <taxon>Agaricales</taxon>
        <taxon>Marasmiineae</taxon>
        <taxon>Mycenaceae</taxon>
        <taxon>Mycena</taxon>
    </lineage>
</organism>
<gene>
    <name evidence="2" type="ORF">B0H17DRAFT_1140095</name>
</gene>
<sequence>MYWRRRRGSGVSVGARSKTSWHSPSQGGQDQSMPAQGREYRVIEAKTAPDFLKDTCGGITSACRIWDHNVGAGNKRRLSRHGDHVWLAKINGMTKVHGNPGLMAVGIQQIFHWNQSEVQIIGFQCVHQREAGVERKNLKAYTEEEK</sequence>
<reference evidence="2" key="1">
    <citation type="submission" date="2023-03" db="EMBL/GenBank/DDBJ databases">
        <title>Massive genome expansion in bonnet fungi (Mycena s.s.) driven by repeated elements and novel gene families across ecological guilds.</title>
        <authorList>
            <consortium name="Lawrence Berkeley National Laboratory"/>
            <person name="Harder C.B."/>
            <person name="Miyauchi S."/>
            <person name="Viragh M."/>
            <person name="Kuo A."/>
            <person name="Thoen E."/>
            <person name="Andreopoulos B."/>
            <person name="Lu D."/>
            <person name="Skrede I."/>
            <person name="Drula E."/>
            <person name="Henrissat B."/>
            <person name="Morin E."/>
            <person name="Kohler A."/>
            <person name="Barry K."/>
            <person name="LaButti K."/>
            <person name="Morin E."/>
            <person name="Salamov A."/>
            <person name="Lipzen A."/>
            <person name="Mereny Z."/>
            <person name="Hegedus B."/>
            <person name="Baldrian P."/>
            <person name="Stursova M."/>
            <person name="Weitz H."/>
            <person name="Taylor A."/>
            <person name="Grigoriev I.V."/>
            <person name="Nagy L.G."/>
            <person name="Martin F."/>
            <person name="Kauserud H."/>
        </authorList>
    </citation>
    <scope>NUCLEOTIDE SEQUENCE</scope>
    <source>
        <strain evidence="2">CBHHK067</strain>
    </source>
</reference>
<dbReference type="Proteomes" id="UP001221757">
    <property type="component" value="Unassembled WGS sequence"/>
</dbReference>
<comment type="caution">
    <text evidence="2">The sequence shown here is derived from an EMBL/GenBank/DDBJ whole genome shotgun (WGS) entry which is preliminary data.</text>
</comment>
<dbReference type="AlphaFoldDB" id="A0AAD7D370"/>